<reference evidence="5" key="1">
    <citation type="submission" date="2017-06" db="EMBL/GenBank/DDBJ databases">
        <title>Genome analysis of Fimbriiglobus ruber SP5, the first member of the order Planctomycetales with confirmed chitinolytic capability.</title>
        <authorList>
            <person name="Ravin N.V."/>
            <person name="Rakitin A.L."/>
            <person name="Ivanova A.A."/>
            <person name="Beletsky A.V."/>
            <person name="Kulichevskaya I.S."/>
            <person name="Mardanov A.V."/>
            <person name="Dedysh S.N."/>
        </authorList>
    </citation>
    <scope>NUCLEOTIDE SEQUENCE [LARGE SCALE GENOMIC DNA]</scope>
    <source>
        <strain evidence="5">SP5</strain>
    </source>
</reference>
<keyword evidence="4" id="KW-0472">Membrane</keyword>
<evidence type="ECO:0000313" key="5">
    <source>
        <dbReference type="Proteomes" id="UP000214646"/>
    </source>
</evidence>
<evidence type="ECO:0000313" key="4">
    <source>
        <dbReference type="EMBL" id="OWK45248.1"/>
    </source>
</evidence>
<dbReference type="Gene3D" id="2.40.160.180">
    <property type="entry name" value="Carbohydrate-selective porin OprB"/>
    <property type="match status" value="1"/>
</dbReference>
<feature type="compositionally biased region" description="Pro residues" evidence="3">
    <location>
        <begin position="35"/>
        <end position="44"/>
    </location>
</feature>
<feature type="region of interest" description="Disordered" evidence="3">
    <location>
        <begin position="31"/>
        <end position="109"/>
    </location>
</feature>
<dbReference type="RefSeq" id="WP_088253001.1">
    <property type="nucleotide sequence ID" value="NZ_NIDE01000002.1"/>
</dbReference>
<sequence length="524" mass="57101">MARSRRTWCGFWLWLAVGGLVCILVPPARGQAPDLPIPVAPQPSPAGKTGSDSEAADSGKKNPDEGKKKDEKENGDKKDKDDKDKDKDKDKEKDKDDKDKDKDKDKAPDWYNVHAQATVVSQGVFPFRSPYMGPNSLASNQNLASTATATLFLAARPFRDTEIIFNPEMAAGGGLGNAVNGTTGIAGFPNGEATRTGIPQPTPYLARLLVKQTFGLGGEQESLEDEQNQVAGKVDIDRVVVRVGKMSATDLFDDNAYSHDPRTQFLNWALMYNGAWDYPANVRGYTYGGGIELNRKDWTLRYGIFAEPAIANGAPIDPRLLAAHGQATEYEQRFKINDHPGSFAVMAYMNNAHMGNYRLALAEAAAQPGGIPDIAATRSYRIKYGFGITAEQELTKDVGLFGRAGWNDGQSETWAFTEIDQTVSGGVLIKGTSWGRPDDRLGIGAVANGLSNAHRDYLEAGGVGFIIGDGHLHYAPEEIVEVFYNFQLRKGVVFTLGTSGVNHPAYNQDRGPLAIWSVRLHLEY</sequence>
<accession>A0A225E374</accession>
<comment type="caution">
    <text evidence="4">The sequence shown here is derived from an EMBL/GenBank/DDBJ whole genome shotgun (WGS) entry which is preliminary data.</text>
</comment>
<proteinExistence type="inferred from homology"/>
<organism evidence="4 5">
    <name type="scientific">Fimbriiglobus ruber</name>
    <dbReference type="NCBI Taxonomy" id="1908690"/>
    <lineage>
        <taxon>Bacteria</taxon>
        <taxon>Pseudomonadati</taxon>
        <taxon>Planctomycetota</taxon>
        <taxon>Planctomycetia</taxon>
        <taxon>Gemmatales</taxon>
        <taxon>Gemmataceae</taxon>
        <taxon>Fimbriiglobus</taxon>
    </lineage>
</organism>
<dbReference type="Proteomes" id="UP000214646">
    <property type="component" value="Unassembled WGS sequence"/>
</dbReference>
<dbReference type="OrthoDB" id="5755240at2"/>
<evidence type="ECO:0000256" key="2">
    <source>
        <dbReference type="RuleBase" id="RU363072"/>
    </source>
</evidence>
<dbReference type="AlphaFoldDB" id="A0A225E374"/>
<evidence type="ECO:0000256" key="1">
    <source>
        <dbReference type="ARBA" id="ARBA00008769"/>
    </source>
</evidence>
<protein>
    <submittedName>
        <fullName evidence="4">OmpA-like transmembrane domain</fullName>
    </submittedName>
</protein>
<name>A0A225E374_9BACT</name>
<gene>
    <name evidence="4" type="ORF">FRUB_01579</name>
</gene>
<keyword evidence="4" id="KW-0812">Transmembrane</keyword>
<feature type="compositionally biased region" description="Basic and acidic residues" evidence="3">
    <location>
        <begin position="57"/>
        <end position="108"/>
    </location>
</feature>
<keyword evidence="5" id="KW-1185">Reference proteome</keyword>
<dbReference type="InterPro" id="IPR007049">
    <property type="entry name" value="Carb-sel_porin_OprB"/>
</dbReference>
<dbReference type="InterPro" id="IPR038673">
    <property type="entry name" value="OprB_sf"/>
</dbReference>
<comment type="similarity">
    <text evidence="1 2">Belongs to the OprB family.</text>
</comment>
<dbReference type="GO" id="GO:0015288">
    <property type="term" value="F:porin activity"/>
    <property type="evidence" value="ECO:0007669"/>
    <property type="project" value="InterPro"/>
</dbReference>
<dbReference type="GO" id="GO:0016020">
    <property type="term" value="C:membrane"/>
    <property type="evidence" value="ECO:0007669"/>
    <property type="project" value="InterPro"/>
</dbReference>
<evidence type="ECO:0000256" key="3">
    <source>
        <dbReference type="SAM" id="MobiDB-lite"/>
    </source>
</evidence>
<dbReference type="GO" id="GO:0008643">
    <property type="term" value="P:carbohydrate transport"/>
    <property type="evidence" value="ECO:0007669"/>
    <property type="project" value="InterPro"/>
</dbReference>
<dbReference type="EMBL" id="NIDE01000002">
    <property type="protein sequence ID" value="OWK45248.1"/>
    <property type="molecule type" value="Genomic_DNA"/>
</dbReference>
<dbReference type="Pfam" id="PF04966">
    <property type="entry name" value="OprB"/>
    <property type="match status" value="1"/>
</dbReference>